<dbReference type="OrthoDB" id="1164891at2759"/>
<reference evidence="1" key="1">
    <citation type="submission" date="2020-03" db="EMBL/GenBank/DDBJ databases">
        <title>A high-quality chromosome-level genome assembly of a woody plant with both climbing and erect habits, Rhamnella rubrinervis.</title>
        <authorList>
            <person name="Lu Z."/>
            <person name="Yang Y."/>
            <person name="Zhu X."/>
            <person name="Sun Y."/>
        </authorList>
    </citation>
    <scope>NUCLEOTIDE SEQUENCE</scope>
    <source>
        <strain evidence="1">BYM</strain>
        <tissue evidence="1">Leaf</tissue>
    </source>
</reference>
<keyword evidence="2" id="KW-1185">Reference proteome</keyword>
<comment type="caution">
    <text evidence="1">The sequence shown here is derived from an EMBL/GenBank/DDBJ whole genome shotgun (WGS) entry which is preliminary data.</text>
</comment>
<dbReference type="Proteomes" id="UP000796880">
    <property type="component" value="Unassembled WGS sequence"/>
</dbReference>
<proteinExistence type="predicted"/>
<dbReference type="AlphaFoldDB" id="A0A8K0GSX2"/>
<gene>
    <name evidence="1" type="ORF">FNV43_RR18420</name>
</gene>
<organism evidence="1 2">
    <name type="scientific">Rhamnella rubrinervis</name>
    <dbReference type="NCBI Taxonomy" id="2594499"/>
    <lineage>
        <taxon>Eukaryota</taxon>
        <taxon>Viridiplantae</taxon>
        <taxon>Streptophyta</taxon>
        <taxon>Embryophyta</taxon>
        <taxon>Tracheophyta</taxon>
        <taxon>Spermatophyta</taxon>
        <taxon>Magnoliopsida</taxon>
        <taxon>eudicotyledons</taxon>
        <taxon>Gunneridae</taxon>
        <taxon>Pentapetalae</taxon>
        <taxon>rosids</taxon>
        <taxon>fabids</taxon>
        <taxon>Rosales</taxon>
        <taxon>Rhamnaceae</taxon>
        <taxon>rhamnoid group</taxon>
        <taxon>Rhamneae</taxon>
        <taxon>Rhamnella</taxon>
    </lineage>
</organism>
<evidence type="ECO:0000313" key="2">
    <source>
        <dbReference type="Proteomes" id="UP000796880"/>
    </source>
</evidence>
<protein>
    <submittedName>
        <fullName evidence="1">Uncharacterized protein</fullName>
    </submittedName>
</protein>
<dbReference type="EMBL" id="VOIH02000008">
    <property type="protein sequence ID" value="KAF3440142.1"/>
    <property type="molecule type" value="Genomic_DNA"/>
</dbReference>
<name>A0A8K0GSX2_9ROSA</name>
<evidence type="ECO:0000313" key="1">
    <source>
        <dbReference type="EMBL" id="KAF3440142.1"/>
    </source>
</evidence>
<sequence>MERKMMMIKAMECKSVVLRRALLESSCGYGRKSSLKVPPVRGGIKRKILALVCKKLKLATQYVLHFLLISNCNVHSDQVRIINIVLPQQNDNGNARVVLEG</sequence>
<accession>A0A8K0GSX2</accession>